<name>A0ABW3UK16_9BACL</name>
<dbReference type="Gene3D" id="3.40.50.150">
    <property type="entry name" value="Vaccinia Virus protein VP39"/>
    <property type="match status" value="1"/>
</dbReference>
<dbReference type="SUPFAM" id="SSF53335">
    <property type="entry name" value="S-adenosyl-L-methionine-dependent methyltransferases"/>
    <property type="match status" value="1"/>
</dbReference>
<reference evidence="2" key="1">
    <citation type="journal article" date="2019" name="Int. J. Syst. Evol. Microbiol.">
        <title>The Global Catalogue of Microorganisms (GCM) 10K type strain sequencing project: providing services to taxonomists for standard genome sequencing and annotation.</title>
        <authorList>
            <consortium name="The Broad Institute Genomics Platform"/>
            <consortium name="The Broad Institute Genome Sequencing Center for Infectious Disease"/>
            <person name="Wu L."/>
            <person name="Ma J."/>
        </authorList>
    </citation>
    <scope>NUCLEOTIDE SEQUENCE [LARGE SCALE GENOMIC DNA]</scope>
    <source>
        <strain evidence="2">CCUG 53270</strain>
    </source>
</reference>
<comment type="caution">
    <text evidence="1">The sequence shown here is derived from an EMBL/GenBank/DDBJ whole genome shotgun (WGS) entry which is preliminary data.</text>
</comment>
<protein>
    <submittedName>
        <fullName evidence="1">Uncharacterized protein</fullName>
    </submittedName>
</protein>
<evidence type="ECO:0000313" key="2">
    <source>
        <dbReference type="Proteomes" id="UP001597180"/>
    </source>
</evidence>
<dbReference type="InterPro" id="IPR029063">
    <property type="entry name" value="SAM-dependent_MTases_sf"/>
</dbReference>
<sequence>MKNKNRRILWLLNHKTLMSYEVPLLRSLGFEVFTPKIIPDDVSTFRSGSVDYSADSDLTVPKDVLNALNSFNFYSDPWRHDITFFVNTYFGSVFTMPLTYPFQEVVTKFKGQIVLRAFGLQVDYSYDKVLRLQMGDQVYSWLEAIKDRFWFGKGYEQLDECETPFFKNRSVFLPLGLNESYWKHKNTWRGTDKRILFVCPNINDNNYYYAQIYKNFKESFGDFPHVIIGQQKNPVNDPYVLGHVSDDELIDLYKDCALLYYHSQEPRHVHYSPIEAAIIGTPIVFYKQNLLGRILQKDIAGATQGISEARITVERLLQGDRELITKIRSEQEIIPHFFSNKYCEMIWRKNMLSGPLASALFSGENPIEIRNTAHSSSLMATSKLPVIPFHQGIRWFDSIKLANGRVMPGVAPYEVFKARADIIFAGLVPGETVLDIGDGDGFYAFESELKGAGKTTCIVNGDSYCFLYAKQELASRVEVMYPKQFDTMRTSNLSYDWVVVRGILNQTRHPFHLLERLATIAKKRIVIESILDLHDLDRPAVVYYGGENRLGYPPDGFGFNFLFLKSALNKLGFQNVSYQPTPDAPSIRGIITAMK</sequence>
<proteinExistence type="predicted"/>
<dbReference type="RefSeq" id="WP_345594468.1">
    <property type="nucleotide sequence ID" value="NZ_BAABJG010000055.1"/>
</dbReference>
<accession>A0ABW3UK16</accession>
<dbReference type="SUPFAM" id="SSF53756">
    <property type="entry name" value="UDP-Glycosyltransferase/glycogen phosphorylase"/>
    <property type="match status" value="1"/>
</dbReference>
<organism evidence="1 2">
    <name type="scientific">Paenibacillus vulneris</name>
    <dbReference type="NCBI Taxonomy" id="1133364"/>
    <lineage>
        <taxon>Bacteria</taxon>
        <taxon>Bacillati</taxon>
        <taxon>Bacillota</taxon>
        <taxon>Bacilli</taxon>
        <taxon>Bacillales</taxon>
        <taxon>Paenibacillaceae</taxon>
        <taxon>Paenibacillus</taxon>
    </lineage>
</organism>
<keyword evidence="2" id="KW-1185">Reference proteome</keyword>
<dbReference type="EMBL" id="JBHTLU010000012">
    <property type="protein sequence ID" value="MFD1219880.1"/>
    <property type="molecule type" value="Genomic_DNA"/>
</dbReference>
<gene>
    <name evidence="1" type="ORF">ACFQ4B_07105</name>
</gene>
<evidence type="ECO:0000313" key="1">
    <source>
        <dbReference type="EMBL" id="MFD1219880.1"/>
    </source>
</evidence>
<dbReference type="Proteomes" id="UP001597180">
    <property type="component" value="Unassembled WGS sequence"/>
</dbReference>